<dbReference type="Proteomes" id="UP000218332">
    <property type="component" value="Unassembled WGS sequence"/>
</dbReference>
<dbReference type="GO" id="GO:0046872">
    <property type="term" value="F:metal ion binding"/>
    <property type="evidence" value="ECO:0007669"/>
    <property type="project" value="UniProtKB-KW"/>
</dbReference>
<dbReference type="InterPro" id="IPR034660">
    <property type="entry name" value="DinB/YfiT-like"/>
</dbReference>
<organism evidence="3 4">
    <name type="scientific">Tamilnaduibacter salinus</name>
    <dbReference type="NCBI Taxonomy" id="1484056"/>
    <lineage>
        <taxon>Bacteria</taxon>
        <taxon>Pseudomonadati</taxon>
        <taxon>Pseudomonadota</taxon>
        <taxon>Gammaproteobacteria</taxon>
        <taxon>Pseudomonadales</taxon>
        <taxon>Marinobacteraceae</taxon>
        <taxon>Tamilnaduibacter</taxon>
    </lineage>
</organism>
<proteinExistence type="inferred from homology"/>
<keyword evidence="2" id="KW-0479">Metal-binding</keyword>
<dbReference type="AlphaFoldDB" id="A0A2A2I1L7"/>
<dbReference type="Pfam" id="PF05163">
    <property type="entry name" value="DinB"/>
    <property type="match status" value="1"/>
</dbReference>
<name>A0A2A2I1L7_9GAMM</name>
<evidence type="ECO:0000313" key="3">
    <source>
        <dbReference type="EMBL" id="PAV25206.1"/>
    </source>
</evidence>
<dbReference type="Gene3D" id="1.20.120.450">
    <property type="entry name" value="dinb family like domain"/>
    <property type="match status" value="1"/>
</dbReference>
<dbReference type="PANTHER" id="PTHR39473:SF1">
    <property type="entry name" value="DINB-LIKE DOMAIN-CONTAINING PROTEIN"/>
    <property type="match status" value="1"/>
</dbReference>
<comment type="similarity">
    <text evidence="1">Belongs to the DinB family.</text>
</comment>
<protein>
    <recommendedName>
        <fullName evidence="5">DinB family protein</fullName>
    </recommendedName>
</protein>
<dbReference type="PANTHER" id="PTHR39473">
    <property type="match status" value="1"/>
</dbReference>
<accession>A0A2A2I1L7</accession>
<evidence type="ECO:0000256" key="1">
    <source>
        <dbReference type="ARBA" id="ARBA00008635"/>
    </source>
</evidence>
<gene>
    <name evidence="3" type="ORF">CF392_12190</name>
</gene>
<dbReference type="SUPFAM" id="SSF109854">
    <property type="entry name" value="DinB/YfiT-like putative metalloenzymes"/>
    <property type="match status" value="1"/>
</dbReference>
<comment type="caution">
    <text evidence="3">The sequence shown here is derived from an EMBL/GenBank/DDBJ whole genome shotgun (WGS) entry which is preliminary data.</text>
</comment>
<evidence type="ECO:0008006" key="5">
    <source>
        <dbReference type="Google" id="ProtNLM"/>
    </source>
</evidence>
<reference evidence="3 4" key="1">
    <citation type="submission" date="2017-07" db="EMBL/GenBank/DDBJ databases">
        <title>Tamlnaduibacter salinus (Mi-7) genome sequencing.</title>
        <authorList>
            <person name="Verma A."/>
            <person name="Krishnamurthi S."/>
        </authorList>
    </citation>
    <scope>NUCLEOTIDE SEQUENCE [LARGE SCALE GENOMIC DNA]</scope>
    <source>
        <strain evidence="3 4">Mi-7</strain>
    </source>
</reference>
<keyword evidence="4" id="KW-1185">Reference proteome</keyword>
<dbReference type="EMBL" id="NMPM01000073">
    <property type="protein sequence ID" value="PAV25206.1"/>
    <property type="molecule type" value="Genomic_DNA"/>
</dbReference>
<sequence>MNQTRPGKNDMLNDIVEENAHAIGQLIELLTHLPNNLYRQSFGQRGRHAIGKHVRHIIDHYSALLSATASPQGLLDYENRDRDQSLETDCRAGANQLSAILHSLRRRFVEHHSAELAMLHTSDEQGQVIATSVDRELVFLASHTIHHMAIIGMLAEQAGVEISDEFGVHPSTLRHLQRQQRPMARSA</sequence>
<evidence type="ECO:0000313" key="4">
    <source>
        <dbReference type="Proteomes" id="UP000218332"/>
    </source>
</evidence>
<dbReference type="InterPro" id="IPR007837">
    <property type="entry name" value="DinB"/>
</dbReference>
<evidence type="ECO:0000256" key="2">
    <source>
        <dbReference type="ARBA" id="ARBA00022723"/>
    </source>
</evidence>